<evidence type="ECO:0000313" key="2">
    <source>
        <dbReference type="Proteomes" id="UP000011820"/>
    </source>
</evidence>
<dbReference type="EMBL" id="CP004005">
    <property type="protein sequence ID" value="AGH17443.1"/>
    <property type="molecule type" value="Genomic_DNA"/>
</dbReference>
<accession>A0ABM5NGT7</accession>
<reference evidence="1 2" key="1">
    <citation type="journal article" date="2013" name="Genome Announc.">
        <title>Complete Genome Sequence of a Chinese Strain of 'Candidatus Liberibacter asiaticus'.</title>
        <authorList>
            <person name="Lin H."/>
            <person name="Han C.S."/>
            <person name="Liu B."/>
            <person name="Lou B."/>
            <person name="Bai X."/>
            <person name="Deng C."/>
            <person name="Civerolo E.L."/>
            <person name="Gupta G."/>
        </authorList>
    </citation>
    <scope>NUCLEOTIDE SEQUENCE [LARGE SCALE GENOMIC DNA]</scope>
    <source>
        <strain evidence="2">gxpsy</strain>
    </source>
</reference>
<sequence>MSELVPYISRATPFAPVKEHVQQRYSPDEGLRDIANKLNQSTKLIEETVRRQSAFKADSEFLQTTVEAEKVFNEKLQGLQGGNEEEVKKNLESILSNDIKPLYGKMHEKLDYPEVRRHILQQSNKQMARFQLKANEYKLGFQVQRTEEGIREIERSVSNSLLLDGSDSNYREKVQFASDAIDKLPLNPTTKDARRRTTRENAALAQAQRYMVDNPQVFSSFIQKREGQGSKIDDKSTIADIVDNTPLDTFSVNDTVVDNTNPFEGWKDLSTQKKIAILKEVANASTTGKQEERSRVGTKIKNIASFLERGITPKNIQDADLSEDNLRHLFGNTRGQMLSSQLQTLKEFAPKINQIFLMPNDQVETELTKLKPDVQNLVGAEFKNKLYSDGVKAVYKNDKERKEHPIKWAITHGLTQEMPDEPSKWGDFFVHRREVSQTLKGFYGVSSPLISKEESRKLTQYLDKLESKDVVSHLEDYAERLGGLKNSVWIEAMQSLEHPVMGEVGLLLKDDPDVASDVLRGYKYRVRNRGENIRDITGERFDAWFKERFREKYGNVFAGIGDYGDAEFDRASKLVGYHLAGELLSDKTYSFHEAPTQSLKEWVLRQPASQYDKNLQHSFEAVVGNIPVPMGDFKSPLIPPRGMSSEDFTNKFTAVAQQVFEESGLSGKEYGYENIGPTSDGSAQYLVKFGREYIHNPKTGAPLVIEVSPYSIEHEQTIQKTLKDSTAVTEEKKNKTVKRILENPKEGQHVTEK</sequence>
<keyword evidence="2" id="KW-1185">Reference proteome</keyword>
<dbReference type="RefSeq" id="WP_015453038.1">
    <property type="nucleotide sequence ID" value="NC_020549.1"/>
</dbReference>
<name>A0ABM5NGT7_LIBAS</name>
<proteinExistence type="predicted"/>
<dbReference type="Proteomes" id="UP000011820">
    <property type="component" value="Chromosome"/>
</dbReference>
<organism evidence="1 2">
    <name type="scientific">Candidatus Liberibacter asiaticus str. gxpsy</name>
    <dbReference type="NCBI Taxonomy" id="1174529"/>
    <lineage>
        <taxon>Bacteria</taxon>
        <taxon>Pseudomonadati</taxon>
        <taxon>Pseudomonadota</taxon>
        <taxon>Alphaproteobacteria</taxon>
        <taxon>Hyphomicrobiales</taxon>
        <taxon>Rhizobiaceae</taxon>
        <taxon>Liberibacter</taxon>
    </lineage>
</organism>
<gene>
    <name evidence="1" type="ORF">WSI_05430</name>
</gene>
<protein>
    <submittedName>
        <fullName evidence="1">Uncharacterized protein</fullName>
    </submittedName>
</protein>
<evidence type="ECO:0000313" key="1">
    <source>
        <dbReference type="EMBL" id="AGH17443.1"/>
    </source>
</evidence>